<dbReference type="AlphaFoldDB" id="A0A4C1X6M4"/>
<protein>
    <submittedName>
        <fullName evidence="3">Uncharacterized protein</fullName>
    </submittedName>
</protein>
<accession>A0A4C1X6M4</accession>
<evidence type="ECO:0000313" key="4">
    <source>
        <dbReference type="Proteomes" id="UP000299102"/>
    </source>
</evidence>
<dbReference type="PANTHER" id="PTHR46704:SF1">
    <property type="entry name" value="TELOMERE LENGTH REGULATION PROTEIN TEL2 HOMOLOG"/>
    <property type="match status" value="1"/>
</dbReference>
<gene>
    <name evidence="3" type="ORF">EVAR_39745_1</name>
</gene>
<reference evidence="3 4" key="1">
    <citation type="journal article" date="2019" name="Commun. Biol.">
        <title>The bagworm genome reveals a unique fibroin gene that provides high tensile strength.</title>
        <authorList>
            <person name="Kono N."/>
            <person name="Nakamura H."/>
            <person name="Ohtoshi R."/>
            <person name="Tomita M."/>
            <person name="Numata K."/>
            <person name="Arakawa K."/>
        </authorList>
    </citation>
    <scope>NUCLEOTIDE SEQUENCE [LARGE SCALE GENOMIC DNA]</scope>
</reference>
<dbReference type="EMBL" id="BGZK01000726">
    <property type="protein sequence ID" value="GBP58029.1"/>
    <property type="molecule type" value="Genomic_DNA"/>
</dbReference>
<evidence type="ECO:0000313" key="3">
    <source>
        <dbReference type="EMBL" id="GBP58029.1"/>
    </source>
</evidence>
<keyword evidence="2" id="KW-0472">Membrane</keyword>
<feature type="transmembrane region" description="Helical" evidence="2">
    <location>
        <begin position="80"/>
        <end position="102"/>
    </location>
</feature>
<sequence>MMFVEKKRVKELREKQKKNTDAFLEKTLTFKDTVLKAAEARAVKPQKTVIDDETEALEEMEVEKEECQWRKKMKKRKKKFGDILFLFLFFLLDPDVMLQYAADNADINVSTFDGHNTEHIMGAIKIISPSNVMVADMPTVKCKSKPNAEDLAAVSDVPLLIYENNEVVGMSKITVVEIDYCVILNEAICSNVDLLWAYAKWRDVNGLPGWNGFSEKLTKNNKDFTTSNVMFLPFIHHPENNKDTIYTTLDCAVRSAKSHGQNCYIITFDQPLYYKAREIVAAVDVQSDISNVIVRLGGYHMLMSFLGSIGYIMEGSALKEALSVIYDPNSVGKMLDGHAFARSVGRHGLIRVALMKLNYDKLAIDQNLQEFLEGYIMDIMRRTMYYDNIEESEEVLNGLIQLFNDEVAKLKSRGPTAQLWLQYI</sequence>
<keyword evidence="2" id="KW-1133">Transmembrane helix</keyword>
<dbReference type="Proteomes" id="UP000299102">
    <property type="component" value="Unassembled WGS sequence"/>
</dbReference>
<organism evidence="3 4">
    <name type="scientific">Eumeta variegata</name>
    <name type="common">Bagworm moth</name>
    <name type="synonym">Eumeta japonica</name>
    <dbReference type="NCBI Taxonomy" id="151549"/>
    <lineage>
        <taxon>Eukaryota</taxon>
        <taxon>Metazoa</taxon>
        <taxon>Ecdysozoa</taxon>
        <taxon>Arthropoda</taxon>
        <taxon>Hexapoda</taxon>
        <taxon>Insecta</taxon>
        <taxon>Pterygota</taxon>
        <taxon>Neoptera</taxon>
        <taxon>Endopterygota</taxon>
        <taxon>Lepidoptera</taxon>
        <taxon>Glossata</taxon>
        <taxon>Ditrysia</taxon>
        <taxon>Tineoidea</taxon>
        <taxon>Psychidae</taxon>
        <taxon>Oiketicinae</taxon>
        <taxon>Eumeta</taxon>
    </lineage>
</organism>
<comment type="caution">
    <text evidence="3">The sequence shown here is derived from an EMBL/GenBank/DDBJ whole genome shotgun (WGS) entry which is preliminary data.</text>
</comment>
<keyword evidence="1" id="KW-0175">Coiled coil</keyword>
<proteinExistence type="predicted"/>
<keyword evidence="4" id="KW-1185">Reference proteome</keyword>
<feature type="coiled-coil region" evidence="1">
    <location>
        <begin position="50"/>
        <end position="77"/>
    </location>
</feature>
<keyword evidence="2" id="KW-0812">Transmembrane</keyword>
<evidence type="ECO:0000256" key="2">
    <source>
        <dbReference type="SAM" id="Phobius"/>
    </source>
</evidence>
<dbReference type="OrthoDB" id="6753017at2759"/>
<dbReference type="PANTHER" id="PTHR46704">
    <property type="entry name" value="CXC DOMAIN-CONTAINING PROTEIN-RELATED"/>
    <property type="match status" value="1"/>
</dbReference>
<name>A0A4C1X6M4_EUMVA</name>
<evidence type="ECO:0000256" key="1">
    <source>
        <dbReference type="SAM" id="Coils"/>
    </source>
</evidence>